<keyword evidence="4" id="KW-1185">Reference proteome</keyword>
<comment type="caution">
    <text evidence="3">The sequence shown here is derived from an EMBL/GenBank/DDBJ whole genome shotgun (WGS) entry which is preliminary data.</text>
</comment>
<dbReference type="AlphaFoldDB" id="A0A9K3CM71"/>
<proteinExistence type="predicted"/>
<sequence length="184" mass="20983">MATRTTKQLKAKNKKRYETPKSQRKSANEESGPGIKMVLFAVLAVCAVLGSTVIGLLSSKSQMNTRLSQRARPGEFTAEPQQMRPELAGVPIPEGLEDLTEEEQQEEIRKWASENGIEFFYDEEGNVKAERAGEEYVVRDQTPEEMEARQQYMQDMQALQEEMQEEVVEEYVIDMDEEDVVITV</sequence>
<feature type="region of interest" description="Disordered" evidence="1">
    <location>
        <begin position="1"/>
        <end position="31"/>
    </location>
</feature>
<dbReference type="Proteomes" id="UP000265618">
    <property type="component" value="Unassembled WGS sequence"/>
</dbReference>
<accession>A0A9K3CM71</accession>
<organism evidence="3 4">
    <name type="scientific">Kipferlia bialata</name>
    <dbReference type="NCBI Taxonomy" id="797122"/>
    <lineage>
        <taxon>Eukaryota</taxon>
        <taxon>Metamonada</taxon>
        <taxon>Carpediemonas-like organisms</taxon>
        <taxon>Kipferlia</taxon>
    </lineage>
</organism>
<reference evidence="3 4" key="1">
    <citation type="journal article" date="2018" name="PLoS ONE">
        <title>The draft genome of Kipferlia bialata reveals reductive genome evolution in fornicate parasites.</title>
        <authorList>
            <person name="Tanifuji G."/>
            <person name="Takabayashi S."/>
            <person name="Kume K."/>
            <person name="Takagi M."/>
            <person name="Nakayama T."/>
            <person name="Kamikawa R."/>
            <person name="Inagaki Y."/>
            <person name="Hashimoto T."/>
        </authorList>
    </citation>
    <scope>NUCLEOTIDE SEQUENCE [LARGE SCALE GENOMIC DNA]</scope>
    <source>
        <strain evidence="3">NY0173</strain>
    </source>
</reference>
<keyword evidence="2" id="KW-0812">Transmembrane</keyword>
<protein>
    <submittedName>
        <fullName evidence="3">Uncharacterized protein</fullName>
    </submittedName>
</protein>
<dbReference type="EMBL" id="BDIP01000041">
    <property type="protein sequence ID" value="GIQ79681.1"/>
    <property type="molecule type" value="Genomic_DNA"/>
</dbReference>
<evidence type="ECO:0000256" key="2">
    <source>
        <dbReference type="SAM" id="Phobius"/>
    </source>
</evidence>
<feature type="region of interest" description="Disordered" evidence="1">
    <location>
        <begin position="65"/>
        <end position="87"/>
    </location>
</feature>
<gene>
    <name evidence="3" type="ORF">KIPB_000358</name>
</gene>
<evidence type="ECO:0000313" key="4">
    <source>
        <dbReference type="Proteomes" id="UP000265618"/>
    </source>
</evidence>
<feature type="transmembrane region" description="Helical" evidence="2">
    <location>
        <begin position="37"/>
        <end position="57"/>
    </location>
</feature>
<name>A0A9K3CM71_9EUKA</name>
<keyword evidence="2" id="KW-1133">Transmembrane helix</keyword>
<evidence type="ECO:0000313" key="3">
    <source>
        <dbReference type="EMBL" id="GIQ79681.1"/>
    </source>
</evidence>
<keyword evidence="2" id="KW-0472">Membrane</keyword>
<evidence type="ECO:0000256" key="1">
    <source>
        <dbReference type="SAM" id="MobiDB-lite"/>
    </source>
</evidence>